<dbReference type="OrthoDB" id="8695541at2"/>
<name>A0A418X1C9_9BURK</name>
<feature type="transmembrane region" description="Helical" evidence="1">
    <location>
        <begin position="344"/>
        <end position="364"/>
    </location>
</feature>
<dbReference type="Proteomes" id="UP000285190">
    <property type="component" value="Unassembled WGS sequence"/>
</dbReference>
<proteinExistence type="predicted"/>
<reference evidence="2 3" key="1">
    <citation type="submission" date="2018-09" db="EMBL/GenBank/DDBJ databases">
        <authorList>
            <person name="Zhu H."/>
        </authorList>
    </citation>
    <scope>NUCLEOTIDE SEQUENCE [LARGE SCALE GENOMIC DNA]</scope>
    <source>
        <strain evidence="2 3">K2R10-39</strain>
    </source>
</reference>
<dbReference type="EMBL" id="QYUN01000002">
    <property type="protein sequence ID" value="RJG06245.1"/>
    <property type="molecule type" value="Genomic_DNA"/>
</dbReference>
<dbReference type="RefSeq" id="WP_119738651.1">
    <property type="nucleotide sequence ID" value="NZ_QYUN01000002.1"/>
</dbReference>
<feature type="transmembrane region" description="Helical" evidence="1">
    <location>
        <begin position="318"/>
        <end position="338"/>
    </location>
</feature>
<keyword evidence="1" id="KW-0812">Transmembrane</keyword>
<evidence type="ECO:0008006" key="4">
    <source>
        <dbReference type="Google" id="ProtNLM"/>
    </source>
</evidence>
<evidence type="ECO:0000313" key="3">
    <source>
        <dbReference type="Proteomes" id="UP000285190"/>
    </source>
</evidence>
<dbReference type="AlphaFoldDB" id="A0A418X1C9"/>
<sequence length="555" mass="58176">MSNKFHLQAIISAVDKISPALKGIRQGINATHKTFRDLGGASRGLLGSLGVPASLSFAAVAFGAQRAAQASLDYAGAIQDAAEVTGMQVEQLQSLQTVFSAAGVEADGVNEAMTKLNKGMADGAAGKDKGFAELFQRLGIPLRNARGEITSVEEALPALADAFARNENPALRTRMAMELFGKSGAKMIPILAQGRDGIRKMQEEAARLGTVVTKDSIGALDEMGDEIGLVMKQVRSQTAELFGEMAPFLTPIITDVKEWIAANKDLIRSEVGAWVRDVAESVKAWVAGGGLTRLKEGIGDVVSGIGTFISAIGGVKNLLLGLGALILIGPVASMGQLLMVFGRMATYVAPLLLKAFLMVGKGMLLMGRAMLTTPIGIIAAAIAGAAYLIYANWDKIGPWAAALWEQLGGYFSAGWELLKTVFGWSPLGLIINNWEPIVGWFSSLWDRISGFVDPILQAGKAVSGWVGGDESLPAGQQGMAASRSGVGAGGPLSGLQAGANRTPLASAGAMSPSANLKGEMRVRFENAPPGMRVEQGTTNQRSVAFNPDVGYRLAY</sequence>
<keyword evidence="1" id="KW-0472">Membrane</keyword>
<evidence type="ECO:0000256" key="1">
    <source>
        <dbReference type="SAM" id="Phobius"/>
    </source>
</evidence>
<protein>
    <recommendedName>
        <fullName evidence="4">Phage tail tape measure protein</fullName>
    </recommendedName>
</protein>
<dbReference type="PANTHER" id="PTHR37813:SF1">
    <property type="entry name" value="FELS-2 PROPHAGE PROTEIN"/>
    <property type="match status" value="1"/>
</dbReference>
<dbReference type="PANTHER" id="PTHR37813">
    <property type="entry name" value="FELS-2 PROPHAGE PROTEIN"/>
    <property type="match status" value="1"/>
</dbReference>
<gene>
    <name evidence="2" type="ORF">D3870_09690</name>
</gene>
<comment type="caution">
    <text evidence="2">The sequence shown here is derived from an EMBL/GenBank/DDBJ whole genome shotgun (WGS) entry which is preliminary data.</text>
</comment>
<evidence type="ECO:0000313" key="2">
    <source>
        <dbReference type="EMBL" id="RJG06245.1"/>
    </source>
</evidence>
<keyword evidence="3" id="KW-1185">Reference proteome</keyword>
<accession>A0A418X1C9</accession>
<organism evidence="2 3">
    <name type="scientific">Noviherbaspirillum cavernae</name>
    <dbReference type="NCBI Taxonomy" id="2320862"/>
    <lineage>
        <taxon>Bacteria</taxon>
        <taxon>Pseudomonadati</taxon>
        <taxon>Pseudomonadota</taxon>
        <taxon>Betaproteobacteria</taxon>
        <taxon>Burkholderiales</taxon>
        <taxon>Oxalobacteraceae</taxon>
        <taxon>Noviherbaspirillum</taxon>
    </lineage>
</organism>
<keyword evidence="1" id="KW-1133">Transmembrane helix</keyword>
<feature type="transmembrane region" description="Helical" evidence="1">
    <location>
        <begin position="371"/>
        <end position="390"/>
    </location>
</feature>